<dbReference type="OrthoDB" id="2352272at2"/>
<dbReference type="InterPro" id="IPR000620">
    <property type="entry name" value="EamA_dom"/>
</dbReference>
<comment type="subcellular location">
    <subcellularLocation>
        <location evidence="1">Cell membrane</location>
        <topology evidence="1">Multi-pass membrane protein</topology>
    </subcellularLocation>
</comment>
<evidence type="ECO:0000256" key="4">
    <source>
        <dbReference type="ARBA" id="ARBA00022692"/>
    </source>
</evidence>
<comment type="similarity">
    <text evidence="2">Belongs to the drug/metabolite transporter (DMT) superfamily. 10 TMS drug/metabolite exporter (DME) (TC 2.A.7.3) family.</text>
</comment>
<dbReference type="KEGG" id="sera:Ser39006_010905"/>
<keyword evidence="3" id="KW-1003">Cell membrane</keyword>
<keyword evidence="4 8" id="KW-0812">Transmembrane</keyword>
<dbReference type="Gene3D" id="1.10.3730.20">
    <property type="match status" value="1"/>
</dbReference>
<evidence type="ECO:0000313" key="10">
    <source>
        <dbReference type="EMBL" id="AUH00267.1"/>
    </source>
</evidence>
<feature type="transmembrane region" description="Helical" evidence="8">
    <location>
        <begin position="90"/>
        <end position="112"/>
    </location>
</feature>
<organism evidence="11 12">
    <name type="scientific">Serratia sp. (strain ATCC 39006)</name>
    <name type="common">Prodigiosinella confusarubida</name>
    <dbReference type="NCBI Taxonomy" id="104623"/>
    <lineage>
        <taxon>Bacteria</taxon>
        <taxon>Pseudomonadati</taxon>
        <taxon>Pseudomonadota</taxon>
        <taxon>Gammaproteobacteria</taxon>
        <taxon>Enterobacterales</taxon>
        <taxon>Pectobacteriaceae</taxon>
        <taxon>Prodigiosinella</taxon>
    </lineage>
</organism>
<sequence>MAIRSLWLTFFMALIWGTSFPVSKIAIDIIGPYAFRVAGSLMSCLVIFIFFNKTIISSFKMIDRSAFIRIFIIAVPNVFLVPTLNSIALHYISVTNATILVYTMPCFTSLILMAISGKVNIISLFSLVLCLSGIMFILKEVKFGLGEAVILCSAIFWAVGAIISQKIVSTIPFKARLFWQMLMSTILVCATYPFFQSGELLQPISKAFVDPRCLMSVLYLGIVGNAVAYYIWFYLIQNESAEYASYATLLSPVITVIIASSFLNEIPSIRQIVGFILILTSAVLVNFLKPFIMKLREAR</sequence>
<evidence type="ECO:0000259" key="9">
    <source>
        <dbReference type="Pfam" id="PF00892"/>
    </source>
</evidence>
<dbReference type="RefSeq" id="WP_021016552.1">
    <property type="nucleotide sequence ID" value="NZ_CP025084.1"/>
</dbReference>
<keyword evidence="12" id="KW-1185">Reference proteome</keyword>
<dbReference type="EMBL" id="CP025085">
    <property type="protein sequence ID" value="AUH00267.1"/>
    <property type="molecule type" value="Genomic_DNA"/>
</dbReference>
<gene>
    <name evidence="10" type="ORF">CWC46_10900</name>
    <name evidence="11" type="ORF">Ser39006_010905</name>
</gene>
<evidence type="ECO:0000313" key="11">
    <source>
        <dbReference type="EMBL" id="AUH04587.1"/>
    </source>
</evidence>
<dbReference type="Pfam" id="PF00892">
    <property type="entry name" value="EamA"/>
    <property type="match status" value="2"/>
</dbReference>
<feature type="transmembrane region" description="Helical" evidence="8">
    <location>
        <begin position="269"/>
        <end position="288"/>
    </location>
</feature>
<evidence type="ECO:0000256" key="3">
    <source>
        <dbReference type="ARBA" id="ARBA00022475"/>
    </source>
</evidence>
<keyword evidence="5 8" id="KW-1133">Transmembrane helix</keyword>
<dbReference type="Proteomes" id="UP000233778">
    <property type="component" value="Chromosome"/>
</dbReference>
<feature type="transmembrane region" description="Helical" evidence="8">
    <location>
        <begin position="144"/>
        <end position="165"/>
    </location>
</feature>
<feature type="domain" description="EamA" evidence="9">
    <location>
        <begin position="145"/>
        <end position="286"/>
    </location>
</feature>
<keyword evidence="6 8" id="KW-0472">Membrane</keyword>
<reference evidence="11" key="4">
    <citation type="submission" date="2017-11" db="EMBL/GenBank/DDBJ databases">
        <title>Complete genome sequence of Serratia sp. ATCC 39006.</title>
        <authorList>
            <person name="Hampton H.G."/>
            <person name="Jackson S.A."/>
            <person name="Jauregui R."/>
            <person name="Poulter G.T.M."/>
            <person name="Salmond G.P.C."/>
            <person name="Fineran P.C."/>
        </authorList>
    </citation>
    <scope>NUCLEOTIDE SEQUENCE</scope>
    <source>
        <strain evidence="11">ATCC 39006</strain>
    </source>
</reference>
<reference evidence="10 13" key="3">
    <citation type="submission" date="2017-11" db="EMBL/GenBank/DDBJ databases">
        <title>Complete genome sequence of Serratia sp. ATCC 39006 LacA.</title>
        <authorList>
            <person name="Hampton H.G."/>
            <person name="Jackson S.A."/>
            <person name="Jauregui R."/>
            <person name="Poulter G.T.M."/>
            <person name="Salmond G.P.C."/>
            <person name="Fineran P.C."/>
        </authorList>
    </citation>
    <scope>NUCLEOTIDE SEQUENCE [LARGE SCALE GENOMIC DNA]</scope>
    <source>
        <strain evidence="10 13">ATCC 39006</strain>
    </source>
</reference>
<dbReference type="InterPro" id="IPR050638">
    <property type="entry name" value="AA-Vitamin_Transporters"/>
</dbReference>
<evidence type="ECO:0000256" key="8">
    <source>
        <dbReference type="SAM" id="Phobius"/>
    </source>
</evidence>
<name>A0A2I5TJ28_SERS3</name>
<protein>
    <recommendedName>
        <fullName evidence="7">Threonine/homoserine exporter RhtA</fullName>
    </recommendedName>
</protein>
<evidence type="ECO:0000256" key="1">
    <source>
        <dbReference type="ARBA" id="ARBA00004651"/>
    </source>
</evidence>
<evidence type="ECO:0000256" key="5">
    <source>
        <dbReference type="ARBA" id="ARBA00022989"/>
    </source>
</evidence>
<dbReference type="GO" id="GO:0005886">
    <property type="term" value="C:plasma membrane"/>
    <property type="evidence" value="ECO:0007669"/>
    <property type="project" value="UniProtKB-SubCell"/>
</dbReference>
<feature type="domain" description="EamA" evidence="9">
    <location>
        <begin position="6"/>
        <end position="138"/>
    </location>
</feature>
<evidence type="ECO:0000256" key="6">
    <source>
        <dbReference type="ARBA" id="ARBA00023136"/>
    </source>
</evidence>
<reference evidence="11 12" key="1">
    <citation type="journal article" date="2013" name="Genome Announc.">
        <title>Draft genome sequence of Serratia sp. strain ATCC 39006, a model bacterium for analysis of the biosynthesis and regulation of prodigiosin, a carbapenem, and gas vesicles.</title>
        <authorList>
            <person name="Fineran P.C."/>
            <person name="Iglesias Cans M.C."/>
            <person name="Ramsay J.P."/>
            <person name="Wilf N.M."/>
            <person name="Cossyleon D."/>
            <person name="McNeil M.B."/>
            <person name="Williamson N.R."/>
            <person name="Monson R.E."/>
            <person name="Becher S.A."/>
            <person name="Stanton J.A."/>
            <person name="Brugger K."/>
            <person name="Brown S.D."/>
            <person name="Salmond G.P."/>
        </authorList>
    </citation>
    <scope>NUCLEOTIDE SEQUENCE [LARGE SCALE GENOMIC DNA]</scope>
    <source>
        <strain evidence="11">ATCC 39006</strain>
        <strain evidence="12">ATCC 39006 / SC 11482</strain>
    </source>
</reference>
<evidence type="ECO:0000313" key="13">
    <source>
        <dbReference type="Proteomes" id="UP000233778"/>
    </source>
</evidence>
<dbReference type="InterPro" id="IPR037185">
    <property type="entry name" value="EmrE-like"/>
</dbReference>
<accession>A0A2I5TJ28</accession>
<dbReference type="KEGG" id="serq:CWC46_10900"/>
<evidence type="ECO:0000256" key="7">
    <source>
        <dbReference type="ARBA" id="ARBA00040595"/>
    </source>
</evidence>
<proteinExistence type="inferred from homology"/>
<dbReference type="EMBL" id="CP025084">
    <property type="protein sequence ID" value="AUH04587.1"/>
    <property type="molecule type" value="Genomic_DNA"/>
</dbReference>
<feature type="transmembrane region" description="Helical" evidence="8">
    <location>
        <begin position="215"/>
        <end position="236"/>
    </location>
</feature>
<dbReference type="SUPFAM" id="SSF103481">
    <property type="entry name" value="Multidrug resistance efflux transporter EmrE"/>
    <property type="match status" value="1"/>
</dbReference>
<evidence type="ECO:0000256" key="2">
    <source>
        <dbReference type="ARBA" id="ARBA00009853"/>
    </source>
</evidence>
<dbReference type="PANTHER" id="PTHR32322">
    <property type="entry name" value="INNER MEMBRANE TRANSPORTER"/>
    <property type="match status" value="1"/>
</dbReference>
<dbReference type="AlphaFoldDB" id="A0A2I5TJ28"/>
<feature type="transmembrane region" description="Helical" evidence="8">
    <location>
        <begin position="34"/>
        <end position="54"/>
    </location>
</feature>
<feature type="transmembrane region" description="Helical" evidence="8">
    <location>
        <begin position="243"/>
        <end position="263"/>
    </location>
</feature>
<feature type="transmembrane region" description="Helical" evidence="8">
    <location>
        <begin position="119"/>
        <end position="138"/>
    </location>
</feature>
<evidence type="ECO:0000313" key="12">
    <source>
        <dbReference type="Proteomes" id="UP000017700"/>
    </source>
</evidence>
<feature type="transmembrane region" description="Helical" evidence="8">
    <location>
        <begin position="66"/>
        <end position="84"/>
    </location>
</feature>
<dbReference type="PANTHER" id="PTHR32322:SF18">
    <property type="entry name" value="S-ADENOSYLMETHIONINE_S-ADENOSYLHOMOCYSTEINE TRANSPORTER"/>
    <property type="match status" value="1"/>
</dbReference>
<dbReference type="Proteomes" id="UP000017700">
    <property type="component" value="Chromosome"/>
</dbReference>
<reference evidence="11" key="2">
    <citation type="submission" date="2013-09" db="EMBL/GenBank/DDBJ databases">
        <authorList>
            <person name="Wang G."/>
            <person name="Yang Y."/>
            <person name="Su Y."/>
        </authorList>
    </citation>
    <scope>NUCLEOTIDE SEQUENCE</scope>
    <source>
        <strain evidence="11">ATCC 39006</strain>
    </source>
</reference>
<feature type="transmembrane region" description="Helical" evidence="8">
    <location>
        <begin position="177"/>
        <end position="195"/>
    </location>
</feature>